<keyword evidence="2" id="KW-1185">Reference proteome</keyword>
<evidence type="ECO:0000313" key="1">
    <source>
        <dbReference type="EMBL" id="CAG8454015.1"/>
    </source>
</evidence>
<accession>A0ACA9K5N9</accession>
<protein>
    <submittedName>
        <fullName evidence="1">1986_t:CDS:1</fullName>
    </submittedName>
</protein>
<evidence type="ECO:0000313" key="2">
    <source>
        <dbReference type="Proteomes" id="UP000789702"/>
    </source>
</evidence>
<dbReference type="EMBL" id="CAJVPU010000542">
    <property type="protein sequence ID" value="CAG8454015.1"/>
    <property type="molecule type" value="Genomic_DNA"/>
</dbReference>
<proteinExistence type="predicted"/>
<dbReference type="Proteomes" id="UP000789702">
    <property type="component" value="Unassembled WGS sequence"/>
</dbReference>
<sequence>MEEKNYVITCRVNGAALAALEIKLYRLLNHMTDHVIKYDNLTVNNF</sequence>
<reference evidence="1" key="1">
    <citation type="submission" date="2021-06" db="EMBL/GenBank/DDBJ databases">
        <authorList>
            <person name="Kallberg Y."/>
            <person name="Tangrot J."/>
            <person name="Rosling A."/>
        </authorList>
    </citation>
    <scope>NUCLEOTIDE SEQUENCE</scope>
    <source>
        <strain evidence="1">IL203A</strain>
    </source>
</reference>
<gene>
    <name evidence="1" type="ORF">DHETER_LOCUS979</name>
</gene>
<name>A0ACA9K5N9_9GLOM</name>
<organism evidence="1 2">
    <name type="scientific">Dentiscutata heterogama</name>
    <dbReference type="NCBI Taxonomy" id="1316150"/>
    <lineage>
        <taxon>Eukaryota</taxon>
        <taxon>Fungi</taxon>
        <taxon>Fungi incertae sedis</taxon>
        <taxon>Mucoromycota</taxon>
        <taxon>Glomeromycotina</taxon>
        <taxon>Glomeromycetes</taxon>
        <taxon>Diversisporales</taxon>
        <taxon>Gigasporaceae</taxon>
        <taxon>Dentiscutata</taxon>
    </lineage>
</organism>
<comment type="caution">
    <text evidence="1">The sequence shown here is derived from an EMBL/GenBank/DDBJ whole genome shotgun (WGS) entry which is preliminary data.</text>
</comment>